<keyword evidence="1" id="KW-0813">Transport</keyword>
<dbReference type="GO" id="GO:0005524">
    <property type="term" value="F:ATP binding"/>
    <property type="evidence" value="ECO:0007669"/>
    <property type="project" value="UniProtKB-KW"/>
</dbReference>
<evidence type="ECO:0000313" key="6">
    <source>
        <dbReference type="Proteomes" id="UP000282957"/>
    </source>
</evidence>
<dbReference type="InterPro" id="IPR008995">
    <property type="entry name" value="Mo/tungstate-bd_C_term_dom"/>
</dbReference>
<protein>
    <submittedName>
        <fullName evidence="5">ABC transporter ATP-binding protein</fullName>
    </submittedName>
</protein>
<dbReference type="InterPro" id="IPR027417">
    <property type="entry name" value="P-loop_NTPase"/>
</dbReference>
<dbReference type="AlphaFoldDB" id="A0A437M2G3"/>
<name>A0A437M2G3_9PROT</name>
<keyword evidence="3 5" id="KW-0067">ATP-binding</keyword>
<evidence type="ECO:0000256" key="1">
    <source>
        <dbReference type="ARBA" id="ARBA00022448"/>
    </source>
</evidence>
<proteinExistence type="predicted"/>
<dbReference type="SUPFAM" id="SSF50331">
    <property type="entry name" value="MOP-like"/>
    <property type="match status" value="1"/>
</dbReference>
<keyword evidence="6" id="KW-1185">Reference proteome</keyword>
<dbReference type="OrthoDB" id="9802264at2"/>
<dbReference type="SUPFAM" id="SSF52540">
    <property type="entry name" value="P-loop containing nucleoside triphosphate hydrolases"/>
    <property type="match status" value="1"/>
</dbReference>
<dbReference type="InterPro" id="IPR003439">
    <property type="entry name" value="ABC_transporter-like_ATP-bd"/>
</dbReference>
<dbReference type="GO" id="GO:0043190">
    <property type="term" value="C:ATP-binding cassette (ABC) transporter complex"/>
    <property type="evidence" value="ECO:0007669"/>
    <property type="project" value="InterPro"/>
</dbReference>
<comment type="caution">
    <text evidence="5">The sequence shown here is derived from an EMBL/GenBank/DDBJ whole genome shotgun (WGS) entry which is preliminary data.</text>
</comment>
<dbReference type="EMBL" id="SACL01000008">
    <property type="protein sequence ID" value="RVT91891.1"/>
    <property type="molecule type" value="Genomic_DNA"/>
</dbReference>
<dbReference type="InterPro" id="IPR013611">
    <property type="entry name" value="Transp-assoc_OB_typ2"/>
</dbReference>
<organism evidence="5 6">
    <name type="scientific">Rhodovarius crocodyli</name>
    <dbReference type="NCBI Taxonomy" id="1979269"/>
    <lineage>
        <taxon>Bacteria</taxon>
        <taxon>Pseudomonadati</taxon>
        <taxon>Pseudomonadota</taxon>
        <taxon>Alphaproteobacteria</taxon>
        <taxon>Acetobacterales</taxon>
        <taxon>Roseomonadaceae</taxon>
        <taxon>Rhodovarius</taxon>
    </lineage>
</organism>
<dbReference type="GO" id="GO:0015697">
    <property type="term" value="P:quaternary ammonium group transport"/>
    <property type="evidence" value="ECO:0007669"/>
    <property type="project" value="UniProtKB-ARBA"/>
</dbReference>
<dbReference type="GO" id="GO:0022857">
    <property type="term" value="F:transmembrane transporter activity"/>
    <property type="evidence" value="ECO:0007669"/>
    <property type="project" value="InterPro"/>
</dbReference>
<evidence type="ECO:0000256" key="2">
    <source>
        <dbReference type="ARBA" id="ARBA00022741"/>
    </source>
</evidence>
<dbReference type="FunFam" id="3.40.50.300:FF:000425">
    <property type="entry name" value="Probable ABC transporter, ATP-binding subunit"/>
    <property type="match status" value="1"/>
</dbReference>
<dbReference type="Proteomes" id="UP000282957">
    <property type="component" value="Unassembled WGS sequence"/>
</dbReference>
<dbReference type="RefSeq" id="WP_127789221.1">
    <property type="nucleotide sequence ID" value="NZ_SACL01000008.1"/>
</dbReference>
<dbReference type="Pfam" id="PF00005">
    <property type="entry name" value="ABC_tran"/>
    <property type="match status" value="1"/>
</dbReference>
<reference evidence="5 6" key="1">
    <citation type="submission" date="2019-01" db="EMBL/GenBank/DDBJ databases">
        <authorList>
            <person name="Chen W.-M."/>
        </authorList>
    </citation>
    <scope>NUCLEOTIDE SEQUENCE [LARGE SCALE GENOMIC DNA]</scope>
    <source>
        <strain evidence="5 6">CCP-6</strain>
    </source>
</reference>
<dbReference type="Pfam" id="PF08402">
    <property type="entry name" value="TOBE_2"/>
    <property type="match status" value="1"/>
</dbReference>
<dbReference type="PROSITE" id="PS50893">
    <property type="entry name" value="ABC_TRANSPORTER_2"/>
    <property type="match status" value="1"/>
</dbReference>
<dbReference type="SMART" id="SM00382">
    <property type="entry name" value="AAA"/>
    <property type="match status" value="1"/>
</dbReference>
<accession>A0A437M2G3</accession>
<evidence type="ECO:0000259" key="4">
    <source>
        <dbReference type="PROSITE" id="PS50893"/>
    </source>
</evidence>
<dbReference type="InterPro" id="IPR017871">
    <property type="entry name" value="ABC_transporter-like_CS"/>
</dbReference>
<dbReference type="PROSITE" id="PS00211">
    <property type="entry name" value="ABC_TRANSPORTER_1"/>
    <property type="match status" value="1"/>
</dbReference>
<dbReference type="Gene3D" id="3.40.50.300">
    <property type="entry name" value="P-loop containing nucleotide triphosphate hydrolases"/>
    <property type="match status" value="1"/>
</dbReference>
<dbReference type="InterPro" id="IPR003593">
    <property type="entry name" value="AAA+_ATPase"/>
</dbReference>
<gene>
    <name evidence="5" type="ORF">EOD42_19300</name>
</gene>
<evidence type="ECO:0000313" key="5">
    <source>
        <dbReference type="EMBL" id="RVT91891.1"/>
    </source>
</evidence>
<dbReference type="InterPro" id="IPR050093">
    <property type="entry name" value="ABC_SmlMolc_Importer"/>
</dbReference>
<evidence type="ECO:0000256" key="3">
    <source>
        <dbReference type="ARBA" id="ARBA00022840"/>
    </source>
</evidence>
<dbReference type="PANTHER" id="PTHR42781">
    <property type="entry name" value="SPERMIDINE/PUTRESCINE IMPORT ATP-BINDING PROTEIN POTA"/>
    <property type="match status" value="1"/>
</dbReference>
<dbReference type="GO" id="GO:0016887">
    <property type="term" value="F:ATP hydrolysis activity"/>
    <property type="evidence" value="ECO:0007669"/>
    <property type="project" value="InterPro"/>
</dbReference>
<feature type="domain" description="ABC transporter" evidence="4">
    <location>
        <begin position="3"/>
        <end position="230"/>
    </location>
</feature>
<dbReference type="PANTHER" id="PTHR42781:SF4">
    <property type="entry name" value="SPERMIDINE_PUTRESCINE IMPORT ATP-BINDING PROTEIN POTA"/>
    <property type="match status" value="1"/>
</dbReference>
<keyword evidence="2" id="KW-0547">Nucleotide-binding</keyword>
<sequence>MSLLVEGLFKRFGDVPALEGVSLAVAQGEFVSLLGRSGSGKSTILRLVAGFEAPDAGRIAIEGRDMAGLPPQARPCAMMFQSYALFPHLSVHENVAYGLRRAGQYDAGRVEELLRLVGMAGYGARRPAQLSGGQQQRVALARALARRPPLLLLDEPLAALDAGLRAATGAELRRLQRETGTSFVLVTHDQAEALALSDRIVLLEGGRIVQQGPPAEVYARPATRFVAEFLGAANILTEGGREYALRPEDIRLGGELPAQVLSRQFRGESWMLECLTGDGRVLRVSTPGPAPMEGNAVMLGWPATALAPLS</sequence>